<dbReference type="Proteomes" id="UP000015454">
    <property type="component" value="Unassembled WGS sequence"/>
</dbReference>
<organism evidence="1 2">
    <name type="scientific">Leptospira broomii serovar Hurstbridge str. 5399</name>
    <dbReference type="NCBI Taxonomy" id="1049789"/>
    <lineage>
        <taxon>Bacteria</taxon>
        <taxon>Pseudomonadati</taxon>
        <taxon>Spirochaetota</taxon>
        <taxon>Spirochaetia</taxon>
        <taxon>Leptospirales</taxon>
        <taxon>Leptospiraceae</taxon>
        <taxon>Leptospira</taxon>
    </lineage>
</organism>
<gene>
    <name evidence="1" type="ORF">LEP1GSC050_1647</name>
</gene>
<dbReference type="AlphaFoldDB" id="T0G8S5"/>
<sequence>MLEGVSKRIALIGFFHFVGVDTAVRNQVNRYINYRDRTLL</sequence>
<reference evidence="1" key="1">
    <citation type="submission" date="2013-05" db="EMBL/GenBank/DDBJ databases">
        <authorList>
            <person name="Harkins D.M."/>
            <person name="Durkin A.S."/>
            <person name="Brinkac L.M."/>
            <person name="Haft D.H."/>
            <person name="Selengut J.D."/>
            <person name="Sanka R."/>
            <person name="DePew J."/>
            <person name="Purushe J."/>
            <person name="Hartskeerl R.A."/>
            <person name="Ahmed A."/>
            <person name="van der Linden H."/>
            <person name="Goris M.G.A."/>
            <person name="Vinetz J.M."/>
            <person name="Sutton G.G."/>
            <person name="Nierman W.C."/>
            <person name="Fouts D.E."/>
        </authorList>
    </citation>
    <scope>NUCLEOTIDE SEQUENCE [LARGE SCALE GENOMIC DNA]</scope>
    <source>
        <strain evidence="1">5399</strain>
    </source>
</reference>
<evidence type="ECO:0000313" key="1">
    <source>
        <dbReference type="EMBL" id="EQA43224.1"/>
    </source>
</evidence>
<accession>T0G8S5</accession>
<name>T0G8S5_9LEPT</name>
<keyword evidence="2" id="KW-1185">Reference proteome</keyword>
<proteinExistence type="predicted"/>
<protein>
    <submittedName>
        <fullName evidence="1">Uncharacterized protein</fullName>
    </submittedName>
</protein>
<evidence type="ECO:0000313" key="2">
    <source>
        <dbReference type="Proteomes" id="UP000015454"/>
    </source>
</evidence>
<comment type="caution">
    <text evidence="1">The sequence shown here is derived from an EMBL/GenBank/DDBJ whole genome shotgun (WGS) entry which is preliminary data.</text>
</comment>
<dbReference type="EMBL" id="AHMO02000011">
    <property type="protein sequence ID" value="EQA43224.1"/>
    <property type="molecule type" value="Genomic_DNA"/>
</dbReference>